<sequence length="824" mass="91125">MRQLLTVLFFGLSAVQVLAADLRILPSEVTLTGPGASQKLLIVEEEKGRVIAEKTAGVTLVSSNTKVAVIDKGTLQAVGNGNVIVTAKTSDGKTATAKVLVLKAEQNAPPSFRNDIIPILTRAGCNSGSCHGALAGKGGLKLSLRGYDPESDHFVLTRQALARRVDRSQPEKSLVLLKGARLMPHGGGQRLFADEADYNTLLTWIQSGALLNPVDAKLDRIEVLPRAALLSPQAKSSLIVRAFYSDGQIKDVTRWCHYGSSDDNVAKVTEEALVSGAGYGEASITVGFGSRVTTMVITSPFPNSVNPKVFADSPRSNFIDELVLQKLQSLNLPPSPNCKDAEFIRRAFLDATGILPQPQEVEKFISDKSVDKRAKLIAELLERPELIDYWSYKWSDLFLVSTRKLPQPAMWSFYRSLRQAVADNKPWDQLARDILLANGSTMQNGGGNFFVLHKDTSDVAETVAVSFLGMSVTCARCHNHPLEKWTQDQYWSFANLFSRVGLKNGERDGDVVVFERPTGDVLHPRRGVPMPAAPLDGLPLAAEEGRDRRIYFADWLTSPDNPYFAKALVNRVWRNFMGRGLVEAEDDLRETNPASNRELLDALARDFITHKFDVKVLIRTIMNSAAYQRSSQKLEENAQDDRYYSRYLVRRLPGEVILDALSQVTGSPTPFKEIYTGVEGGVAATSNYPPGTRALQLPDSRVASRFLDAFGRPDRLATCSCERQQDPTVGQALMMNNGQTLNDKLRAPDSRVSAWLKEKVTDEQAISRIFMLALSRPPSAKERERFQAIFANKTSSEPNAPGRREALEDLFWAVLTSREFLFNH</sequence>
<dbReference type="InterPro" id="IPR011444">
    <property type="entry name" value="DUF1549"/>
</dbReference>
<name>A0A8E6B3K9_9BACT</name>
<organism evidence="4 5">
    <name type="scientific">Telmatocola sphagniphila</name>
    <dbReference type="NCBI Taxonomy" id="1123043"/>
    <lineage>
        <taxon>Bacteria</taxon>
        <taxon>Pseudomonadati</taxon>
        <taxon>Planctomycetota</taxon>
        <taxon>Planctomycetia</taxon>
        <taxon>Gemmatales</taxon>
        <taxon>Gemmataceae</taxon>
    </lineage>
</organism>
<feature type="signal peptide" evidence="1">
    <location>
        <begin position="1"/>
        <end position="19"/>
    </location>
</feature>
<dbReference type="InterPro" id="IPR022655">
    <property type="entry name" value="DUF1553"/>
</dbReference>
<dbReference type="Pfam" id="PF07587">
    <property type="entry name" value="PSD1"/>
    <property type="match status" value="1"/>
</dbReference>
<accession>A0A8E6B3K9</accession>
<evidence type="ECO:0000313" key="4">
    <source>
        <dbReference type="EMBL" id="QVL30707.1"/>
    </source>
</evidence>
<feature type="domain" description="DUF1549" evidence="2">
    <location>
        <begin position="319"/>
        <end position="500"/>
    </location>
</feature>
<dbReference type="KEGG" id="tsph:KIH39_17855"/>
<dbReference type="Gene3D" id="2.60.40.1080">
    <property type="match status" value="2"/>
</dbReference>
<proteinExistence type="predicted"/>
<keyword evidence="5" id="KW-1185">Reference proteome</keyword>
<dbReference type="EMBL" id="CP074694">
    <property type="protein sequence ID" value="QVL30707.1"/>
    <property type="molecule type" value="Genomic_DNA"/>
</dbReference>
<evidence type="ECO:0000259" key="2">
    <source>
        <dbReference type="Pfam" id="PF07583"/>
    </source>
</evidence>
<evidence type="ECO:0000256" key="1">
    <source>
        <dbReference type="SAM" id="SignalP"/>
    </source>
</evidence>
<reference evidence="4" key="1">
    <citation type="submission" date="2021-05" db="EMBL/GenBank/DDBJ databases">
        <title>Complete genome sequence of the cellulolytic planctomycete Telmatocola sphagniphila SP2T and characterization of the first cellulase from planctomycetes.</title>
        <authorList>
            <person name="Rakitin A.L."/>
            <person name="Beletsky A.V."/>
            <person name="Naumoff D.G."/>
            <person name="Kulichevskaya I.S."/>
            <person name="Mardanov A.V."/>
            <person name="Ravin N.V."/>
            <person name="Dedysh S.N."/>
        </authorList>
    </citation>
    <scope>NUCLEOTIDE SEQUENCE</scope>
    <source>
        <strain evidence="4">SP2T</strain>
    </source>
</reference>
<dbReference type="Pfam" id="PF07583">
    <property type="entry name" value="PSCyt2"/>
    <property type="match status" value="1"/>
</dbReference>
<gene>
    <name evidence="4" type="ORF">KIH39_17855</name>
</gene>
<keyword evidence="1" id="KW-0732">Signal</keyword>
<feature type="chain" id="PRO_5034190772" evidence="1">
    <location>
        <begin position="20"/>
        <end position="824"/>
    </location>
</feature>
<dbReference type="Proteomes" id="UP000676194">
    <property type="component" value="Chromosome"/>
</dbReference>
<feature type="domain" description="DUF1553" evidence="3">
    <location>
        <begin position="548"/>
        <end position="788"/>
    </location>
</feature>
<protein>
    <submittedName>
        <fullName evidence="4">DUF1553 domain-containing protein</fullName>
    </submittedName>
</protein>
<dbReference type="SUPFAM" id="SSF49373">
    <property type="entry name" value="Invasin/intimin cell-adhesion fragments"/>
    <property type="match status" value="1"/>
</dbReference>
<dbReference type="AlphaFoldDB" id="A0A8E6B3K9"/>
<dbReference type="PANTHER" id="PTHR35889">
    <property type="entry name" value="CYCLOINULO-OLIGOSACCHARIDE FRUCTANOTRANSFERASE-RELATED"/>
    <property type="match status" value="1"/>
</dbReference>
<dbReference type="InterPro" id="IPR008964">
    <property type="entry name" value="Invasin/intimin_cell_adhesion"/>
</dbReference>
<dbReference type="RefSeq" id="WP_213494590.1">
    <property type="nucleotide sequence ID" value="NZ_CP074694.1"/>
</dbReference>
<dbReference type="PANTHER" id="PTHR35889:SF3">
    <property type="entry name" value="F-BOX DOMAIN-CONTAINING PROTEIN"/>
    <property type="match status" value="1"/>
</dbReference>
<evidence type="ECO:0000313" key="5">
    <source>
        <dbReference type="Proteomes" id="UP000676194"/>
    </source>
</evidence>
<evidence type="ECO:0000259" key="3">
    <source>
        <dbReference type="Pfam" id="PF07587"/>
    </source>
</evidence>